<sequence>MFMNHEKFNKAELRRTLLKTRQSMSVVEWRQKSDRISANLQNSVLFHQANTILCFFSFRQEPDLSLLFTNSDKRWGFPRCIGKSLAWHFWQPDDAINTGAYGIPEPHPEAPRIDIEEIDLILVPCVGCDVQGYRLGYGGGYYDRLLSSPAWAKKPTMGVVFDFAHLPQLPVDSWDKPLQTVITENG</sequence>
<dbReference type="STRING" id="56107.Cylst_3650"/>
<feature type="binding site" evidence="4">
    <location>
        <begin position="10"/>
        <end position="14"/>
    </location>
    <ligand>
        <name>ATP</name>
        <dbReference type="ChEBI" id="CHEBI:30616"/>
    </ligand>
</feature>
<reference evidence="6 7" key="1">
    <citation type="submission" date="2012-06" db="EMBL/GenBank/DDBJ databases">
        <title>Finished chromosome of genome of Cylindrospermum stagnale PCC 7417.</title>
        <authorList>
            <consortium name="US DOE Joint Genome Institute"/>
            <person name="Gugger M."/>
            <person name="Coursin T."/>
            <person name="Rippka R."/>
            <person name="Tandeau De Marsac N."/>
            <person name="Huntemann M."/>
            <person name="Wei C.-L."/>
            <person name="Han J."/>
            <person name="Detter J.C."/>
            <person name="Han C."/>
            <person name="Tapia R."/>
            <person name="Chen A."/>
            <person name="Kyrpides N."/>
            <person name="Mavromatis K."/>
            <person name="Markowitz V."/>
            <person name="Szeto E."/>
            <person name="Ivanova N."/>
            <person name="Pagani I."/>
            <person name="Pati A."/>
            <person name="Goodwin L."/>
            <person name="Nordberg H.P."/>
            <person name="Cantor M.N."/>
            <person name="Hua S.X."/>
            <person name="Woyke T."/>
            <person name="Kerfeld C.A."/>
        </authorList>
    </citation>
    <scope>NUCLEOTIDE SEQUENCE [LARGE SCALE GENOMIC DNA]</scope>
    <source>
        <strain evidence="6 7">PCC 7417</strain>
    </source>
</reference>
<protein>
    <recommendedName>
        <fullName evidence="5">5-formyltetrahydrofolate cyclo-ligase</fullName>
        <ecNumber evidence="5">6.3.3.2</ecNumber>
    </recommendedName>
</protein>
<evidence type="ECO:0000256" key="3">
    <source>
        <dbReference type="ARBA" id="ARBA00022840"/>
    </source>
</evidence>
<feature type="binding site" evidence="4">
    <location>
        <begin position="134"/>
        <end position="142"/>
    </location>
    <ligand>
        <name>ATP</name>
        <dbReference type="ChEBI" id="CHEBI:30616"/>
    </ligand>
</feature>
<name>K9X138_9NOST</name>
<keyword evidence="3 4" id="KW-0067">ATP-binding</keyword>
<dbReference type="Proteomes" id="UP000010475">
    <property type="component" value="Chromosome"/>
</dbReference>
<dbReference type="InterPro" id="IPR037171">
    <property type="entry name" value="NagB/RpiA_transferase-like"/>
</dbReference>
<dbReference type="EMBL" id="CP003642">
    <property type="protein sequence ID" value="AFZ25779.1"/>
    <property type="molecule type" value="Genomic_DNA"/>
</dbReference>
<proteinExistence type="inferred from homology"/>
<dbReference type="Gene3D" id="3.40.50.10420">
    <property type="entry name" value="NagB/RpiA/CoA transferase-like"/>
    <property type="match status" value="1"/>
</dbReference>
<dbReference type="eggNOG" id="COG0212">
    <property type="taxonomic scope" value="Bacteria"/>
</dbReference>
<dbReference type="GO" id="GO:0009396">
    <property type="term" value="P:folic acid-containing compound biosynthetic process"/>
    <property type="evidence" value="ECO:0007669"/>
    <property type="project" value="TreeGrafter"/>
</dbReference>
<accession>K9X138</accession>
<dbReference type="GO" id="GO:0046872">
    <property type="term" value="F:metal ion binding"/>
    <property type="evidence" value="ECO:0007669"/>
    <property type="project" value="UniProtKB-KW"/>
</dbReference>
<dbReference type="SUPFAM" id="SSF100950">
    <property type="entry name" value="NagB/RpiA/CoA transferase-like"/>
    <property type="match status" value="1"/>
</dbReference>
<dbReference type="KEGG" id="csg:Cylst_3650"/>
<dbReference type="PIRSF" id="PIRSF006806">
    <property type="entry name" value="FTHF_cligase"/>
    <property type="match status" value="1"/>
</dbReference>
<evidence type="ECO:0000313" key="6">
    <source>
        <dbReference type="EMBL" id="AFZ25779.1"/>
    </source>
</evidence>
<evidence type="ECO:0000256" key="1">
    <source>
        <dbReference type="ARBA" id="ARBA00010638"/>
    </source>
</evidence>
<dbReference type="OrthoDB" id="9801938at2"/>
<dbReference type="AlphaFoldDB" id="K9X138"/>
<gene>
    <name evidence="6" type="ORF">Cylst_3650</name>
</gene>
<keyword evidence="5" id="KW-0460">Magnesium</keyword>
<dbReference type="GO" id="GO:0030272">
    <property type="term" value="F:5-formyltetrahydrofolate cyclo-ligase activity"/>
    <property type="evidence" value="ECO:0007669"/>
    <property type="project" value="UniProtKB-EC"/>
</dbReference>
<dbReference type="InterPro" id="IPR024185">
    <property type="entry name" value="FTHF_cligase-like_sf"/>
</dbReference>
<keyword evidence="7" id="KW-1185">Reference proteome</keyword>
<comment type="catalytic activity">
    <reaction evidence="5">
        <text>(6S)-5-formyl-5,6,7,8-tetrahydrofolate + ATP = (6R)-5,10-methenyltetrahydrofolate + ADP + phosphate</text>
        <dbReference type="Rhea" id="RHEA:10488"/>
        <dbReference type="ChEBI" id="CHEBI:30616"/>
        <dbReference type="ChEBI" id="CHEBI:43474"/>
        <dbReference type="ChEBI" id="CHEBI:57455"/>
        <dbReference type="ChEBI" id="CHEBI:57457"/>
        <dbReference type="ChEBI" id="CHEBI:456216"/>
        <dbReference type="EC" id="6.3.3.2"/>
    </reaction>
</comment>
<evidence type="ECO:0000256" key="5">
    <source>
        <dbReference type="RuleBase" id="RU361279"/>
    </source>
</evidence>
<dbReference type="EC" id="6.3.3.2" evidence="5"/>
<dbReference type="Pfam" id="PF01812">
    <property type="entry name" value="5-FTHF_cyc-lig"/>
    <property type="match status" value="1"/>
</dbReference>
<dbReference type="HOGENOM" id="CLU_066245_1_1_3"/>
<organism evidence="6 7">
    <name type="scientific">Cylindrospermum stagnale PCC 7417</name>
    <dbReference type="NCBI Taxonomy" id="56107"/>
    <lineage>
        <taxon>Bacteria</taxon>
        <taxon>Bacillati</taxon>
        <taxon>Cyanobacteriota</taxon>
        <taxon>Cyanophyceae</taxon>
        <taxon>Nostocales</taxon>
        <taxon>Nostocaceae</taxon>
        <taxon>Cylindrospermum</taxon>
    </lineage>
</organism>
<evidence type="ECO:0000256" key="4">
    <source>
        <dbReference type="PIRSR" id="PIRSR006806-1"/>
    </source>
</evidence>
<feature type="binding site" evidence="4">
    <location>
        <position position="61"/>
    </location>
    <ligand>
        <name>substrate</name>
    </ligand>
</feature>
<evidence type="ECO:0000256" key="2">
    <source>
        <dbReference type="ARBA" id="ARBA00022741"/>
    </source>
</evidence>
<dbReference type="RefSeq" id="WP_015209027.1">
    <property type="nucleotide sequence ID" value="NC_019757.1"/>
</dbReference>
<dbReference type="NCBIfam" id="TIGR02727">
    <property type="entry name" value="MTHFS_bact"/>
    <property type="match status" value="1"/>
</dbReference>
<comment type="similarity">
    <text evidence="1 5">Belongs to the 5-formyltetrahydrofolate cyclo-ligase family.</text>
</comment>
<dbReference type="PATRIC" id="fig|56107.3.peg.4016"/>
<dbReference type="PANTHER" id="PTHR23407">
    <property type="entry name" value="ATPASE INHIBITOR/5-FORMYLTETRAHYDROFOLATE CYCLO-LIGASE"/>
    <property type="match status" value="1"/>
</dbReference>
<dbReference type="GO" id="GO:0035999">
    <property type="term" value="P:tetrahydrofolate interconversion"/>
    <property type="evidence" value="ECO:0007669"/>
    <property type="project" value="TreeGrafter"/>
</dbReference>
<dbReference type="InterPro" id="IPR002698">
    <property type="entry name" value="FTHF_cligase"/>
</dbReference>
<keyword evidence="5" id="KW-0479">Metal-binding</keyword>
<comment type="cofactor">
    <cofactor evidence="5">
        <name>Mg(2+)</name>
        <dbReference type="ChEBI" id="CHEBI:18420"/>
    </cofactor>
</comment>
<evidence type="ECO:0000313" key="7">
    <source>
        <dbReference type="Proteomes" id="UP000010475"/>
    </source>
</evidence>
<dbReference type="PANTHER" id="PTHR23407:SF1">
    <property type="entry name" value="5-FORMYLTETRAHYDROFOLATE CYCLO-LIGASE"/>
    <property type="match status" value="1"/>
</dbReference>
<dbReference type="GO" id="GO:0005524">
    <property type="term" value="F:ATP binding"/>
    <property type="evidence" value="ECO:0007669"/>
    <property type="project" value="UniProtKB-KW"/>
</dbReference>
<keyword evidence="2 4" id="KW-0547">Nucleotide-binding</keyword>